<dbReference type="OrthoDB" id="9424497at2759"/>
<organism evidence="2 3">
    <name type="scientific">Hymenochirus boettgeri</name>
    <name type="common">Congo dwarf clawed frog</name>
    <dbReference type="NCBI Taxonomy" id="247094"/>
    <lineage>
        <taxon>Eukaryota</taxon>
        <taxon>Metazoa</taxon>
        <taxon>Chordata</taxon>
        <taxon>Craniata</taxon>
        <taxon>Vertebrata</taxon>
        <taxon>Euteleostomi</taxon>
        <taxon>Amphibia</taxon>
        <taxon>Batrachia</taxon>
        <taxon>Anura</taxon>
        <taxon>Pipoidea</taxon>
        <taxon>Pipidae</taxon>
        <taxon>Pipinae</taxon>
        <taxon>Hymenochirus</taxon>
    </lineage>
</organism>
<feature type="region of interest" description="Disordered" evidence="1">
    <location>
        <begin position="1"/>
        <end position="154"/>
    </location>
</feature>
<evidence type="ECO:0000313" key="2">
    <source>
        <dbReference type="EMBL" id="KAG8433252.1"/>
    </source>
</evidence>
<gene>
    <name evidence="2" type="ORF">GDO86_017510</name>
</gene>
<accession>A0A8T2IMN5</accession>
<feature type="compositionally biased region" description="Basic and acidic residues" evidence="1">
    <location>
        <begin position="389"/>
        <end position="406"/>
    </location>
</feature>
<keyword evidence="3" id="KW-1185">Reference proteome</keyword>
<feature type="non-terminal residue" evidence="2">
    <location>
        <position position="1"/>
    </location>
</feature>
<evidence type="ECO:0000256" key="1">
    <source>
        <dbReference type="SAM" id="MobiDB-lite"/>
    </source>
</evidence>
<dbReference type="AlphaFoldDB" id="A0A8T2IMN5"/>
<dbReference type="Proteomes" id="UP000812440">
    <property type="component" value="Chromosome 9"/>
</dbReference>
<feature type="compositionally biased region" description="Polar residues" evidence="1">
    <location>
        <begin position="76"/>
        <end position="91"/>
    </location>
</feature>
<feature type="compositionally biased region" description="Polar residues" evidence="1">
    <location>
        <begin position="504"/>
        <end position="519"/>
    </location>
</feature>
<comment type="caution">
    <text evidence="2">The sequence shown here is derived from an EMBL/GenBank/DDBJ whole genome shotgun (WGS) entry which is preliminary data.</text>
</comment>
<feature type="compositionally biased region" description="Polar residues" evidence="1">
    <location>
        <begin position="332"/>
        <end position="343"/>
    </location>
</feature>
<evidence type="ECO:0000313" key="3">
    <source>
        <dbReference type="Proteomes" id="UP000812440"/>
    </source>
</evidence>
<name>A0A8T2IMN5_9PIPI</name>
<proteinExistence type="predicted"/>
<reference evidence="2" key="1">
    <citation type="thesis" date="2020" institute="ProQuest LLC" country="789 East Eisenhower Parkway, Ann Arbor, MI, USA">
        <title>Comparative Genomics and Chromosome Evolution.</title>
        <authorList>
            <person name="Mudd A.B."/>
        </authorList>
    </citation>
    <scope>NUCLEOTIDE SEQUENCE</scope>
    <source>
        <strain evidence="2">Female2</strain>
        <tissue evidence="2">Blood</tissue>
    </source>
</reference>
<dbReference type="EMBL" id="JAACNH010000009">
    <property type="protein sequence ID" value="KAG8433252.1"/>
    <property type="molecule type" value="Genomic_DNA"/>
</dbReference>
<protein>
    <submittedName>
        <fullName evidence="2">Uncharacterized protein</fullName>
    </submittedName>
</protein>
<feature type="non-terminal residue" evidence="2">
    <location>
        <position position="542"/>
    </location>
</feature>
<sequence>FVEPESSRNTPSLPFNPFDHHGHQETLPNGPHPHYHSRDNLPFQRSPFRRPSVRPPDRQPAPLEIPYLKDELVGSESFSMHRNNRQSNPSSNHKRNITRQAEDSSPWPFFPDSIPLHKPKGWEDQNSDRAFPALTPTKESRFSRRSRVRNSIKPGKYGYGKVPFALPLHKDKEDSQRFKRHHKSSAEGTTASPRKEQAWDLKPTQMPSEIDLDAHHTQNADHALGLSTQSSFKRTLLQEEPLHHHLAHIKHKNAWSELQKNISLPRTLSGFQQTPLKGDHSKHESYVSLSSEGHDQYDDQSVASEEQVHEDIGENRGMGNGRKVRAANTWVSGSSAESSSLYHSTGKEQPIVEKKKEFRRIHKTKILGTAKPMQSRVSGQNVDIPSKMDSTKRASNDRRTLHEHTSKSNSQGKRSSKHSADSVSETISDEKDQHSNHHPLHSDSLHPPRSRSQRQSQNRPLTDSTRVFQSLFKDRPSVHRSSQVDPWSSLGRSPAITQEREQDPISSLHQNSDLSQWNLYNPGSETFQCEGEPKQFKTCDQE</sequence>
<feature type="compositionally biased region" description="Basic and acidic residues" evidence="1">
    <location>
        <begin position="428"/>
        <end position="446"/>
    </location>
</feature>
<feature type="region of interest" description="Disordered" evidence="1">
    <location>
        <begin position="172"/>
        <end position="198"/>
    </location>
</feature>
<feature type="region of interest" description="Disordered" evidence="1">
    <location>
        <begin position="332"/>
        <end position="519"/>
    </location>
</feature>